<keyword evidence="1" id="KW-0732">Signal</keyword>
<dbReference type="Proteomes" id="UP001163823">
    <property type="component" value="Chromosome 2"/>
</dbReference>
<dbReference type="SUPFAM" id="SSF56112">
    <property type="entry name" value="Protein kinase-like (PK-like)"/>
    <property type="match status" value="1"/>
</dbReference>
<keyword evidence="3" id="KW-0675">Receptor</keyword>
<dbReference type="InterPro" id="IPR000719">
    <property type="entry name" value="Prot_kinase_dom"/>
</dbReference>
<sequence>MKGKTRTSTHVRGTMGYMAPEWLKNAPVTAKVDVYSYGVMLSEIVCCRRHIELHRIEEATASDDMILIDWVLCSAKDGNLGAVVPDDLEVLNDFTRFERMTMVGLWCICPNPNPTLRPSMKKVTQMLEGKVDIGVPPMIHA</sequence>
<dbReference type="GO" id="GO:0005524">
    <property type="term" value="F:ATP binding"/>
    <property type="evidence" value="ECO:0007669"/>
    <property type="project" value="InterPro"/>
</dbReference>
<gene>
    <name evidence="3" type="ORF">O6P43_003378</name>
</gene>
<dbReference type="Pfam" id="PF00069">
    <property type="entry name" value="Pkinase"/>
    <property type="match status" value="1"/>
</dbReference>
<protein>
    <submittedName>
        <fullName evidence="3">Receptor-like protein kinase</fullName>
    </submittedName>
</protein>
<dbReference type="AlphaFoldDB" id="A0AAD7QEJ3"/>
<organism evidence="3 4">
    <name type="scientific">Quillaja saponaria</name>
    <name type="common">Soap bark tree</name>
    <dbReference type="NCBI Taxonomy" id="32244"/>
    <lineage>
        <taxon>Eukaryota</taxon>
        <taxon>Viridiplantae</taxon>
        <taxon>Streptophyta</taxon>
        <taxon>Embryophyta</taxon>
        <taxon>Tracheophyta</taxon>
        <taxon>Spermatophyta</taxon>
        <taxon>Magnoliopsida</taxon>
        <taxon>eudicotyledons</taxon>
        <taxon>Gunneridae</taxon>
        <taxon>Pentapetalae</taxon>
        <taxon>rosids</taxon>
        <taxon>fabids</taxon>
        <taxon>Fabales</taxon>
        <taxon>Quillajaceae</taxon>
        <taxon>Quillaja</taxon>
    </lineage>
</organism>
<accession>A0AAD7QEJ3</accession>
<dbReference type="KEGG" id="qsa:O6P43_003378"/>
<dbReference type="InterPro" id="IPR051343">
    <property type="entry name" value="G-type_lectin_kinases/EP1-like"/>
</dbReference>
<keyword evidence="3" id="KW-0418">Kinase</keyword>
<dbReference type="PANTHER" id="PTHR47976:SF62">
    <property type="entry name" value="RECEPTOR-LIKE SERINE_THREONINE-PROTEIN KINASE"/>
    <property type="match status" value="1"/>
</dbReference>
<dbReference type="PROSITE" id="PS50011">
    <property type="entry name" value="PROTEIN_KINASE_DOM"/>
    <property type="match status" value="1"/>
</dbReference>
<comment type="caution">
    <text evidence="3">The sequence shown here is derived from an EMBL/GenBank/DDBJ whole genome shotgun (WGS) entry which is preliminary data.</text>
</comment>
<keyword evidence="3" id="KW-0808">Transferase</keyword>
<name>A0AAD7QEJ3_QUISA</name>
<dbReference type="PANTHER" id="PTHR47976">
    <property type="entry name" value="G-TYPE LECTIN S-RECEPTOR-LIKE SERINE/THREONINE-PROTEIN KINASE SD2-5"/>
    <property type="match status" value="1"/>
</dbReference>
<evidence type="ECO:0000313" key="4">
    <source>
        <dbReference type="Proteomes" id="UP001163823"/>
    </source>
</evidence>
<evidence type="ECO:0000313" key="3">
    <source>
        <dbReference type="EMBL" id="KAJ7980055.1"/>
    </source>
</evidence>
<dbReference type="InterPro" id="IPR011009">
    <property type="entry name" value="Kinase-like_dom_sf"/>
</dbReference>
<evidence type="ECO:0000259" key="2">
    <source>
        <dbReference type="PROSITE" id="PS50011"/>
    </source>
</evidence>
<dbReference type="GO" id="GO:0004672">
    <property type="term" value="F:protein kinase activity"/>
    <property type="evidence" value="ECO:0007669"/>
    <property type="project" value="InterPro"/>
</dbReference>
<keyword evidence="4" id="KW-1185">Reference proteome</keyword>
<evidence type="ECO:0000256" key="1">
    <source>
        <dbReference type="ARBA" id="ARBA00022729"/>
    </source>
</evidence>
<reference evidence="3" key="1">
    <citation type="journal article" date="2023" name="Science">
        <title>Elucidation of the pathway for biosynthesis of saponin adjuvants from the soapbark tree.</title>
        <authorList>
            <person name="Reed J."/>
            <person name="Orme A."/>
            <person name="El-Demerdash A."/>
            <person name="Owen C."/>
            <person name="Martin L.B.B."/>
            <person name="Misra R.C."/>
            <person name="Kikuchi S."/>
            <person name="Rejzek M."/>
            <person name="Martin A.C."/>
            <person name="Harkess A."/>
            <person name="Leebens-Mack J."/>
            <person name="Louveau T."/>
            <person name="Stephenson M.J."/>
            <person name="Osbourn A."/>
        </authorList>
    </citation>
    <scope>NUCLEOTIDE SEQUENCE</scope>
    <source>
        <strain evidence="3">S10</strain>
    </source>
</reference>
<dbReference type="EMBL" id="JARAOO010000002">
    <property type="protein sequence ID" value="KAJ7980055.1"/>
    <property type="molecule type" value="Genomic_DNA"/>
</dbReference>
<dbReference type="Gene3D" id="1.10.510.10">
    <property type="entry name" value="Transferase(Phosphotransferase) domain 1"/>
    <property type="match status" value="1"/>
</dbReference>
<proteinExistence type="predicted"/>
<feature type="domain" description="Protein kinase" evidence="2">
    <location>
        <begin position="1"/>
        <end position="141"/>
    </location>
</feature>